<comment type="similarity">
    <text evidence="1">Belongs to the transferase hexapeptide repeat family.</text>
</comment>
<dbReference type="InterPro" id="IPR018357">
    <property type="entry name" value="Hexapep_transf_CS"/>
</dbReference>
<dbReference type="SUPFAM" id="SSF51161">
    <property type="entry name" value="Trimeric LpxA-like enzymes"/>
    <property type="match status" value="1"/>
</dbReference>
<keyword evidence="3" id="KW-0677">Repeat</keyword>
<accession>C6BPM7</accession>
<geneLocation type="plasmid" evidence="5">
    <name>pRp12D01</name>
</geneLocation>
<keyword evidence="5" id="KW-0614">Plasmid</keyword>
<dbReference type="PROSITE" id="PS00101">
    <property type="entry name" value="HEXAPEP_TRANSFERASES"/>
    <property type="match status" value="1"/>
</dbReference>
<evidence type="ECO:0000256" key="4">
    <source>
        <dbReference type="ARBA" id="ARBA00023315"/>
    </source>
</evidence>
<evidence type="ECO:0000256" key="3">
    <source>
        <dbReference type="ARBA" id="ARBA00022737"/>
    </source>
</evidence>
<keyword evidence="2 5" id="KW-0808">Transferase</keyword>
<dbReference type="Pfam" id="PF00132">
    <property type="entry name" value="Hexapep"/>
    <property type="match status" value="1"/>
</dbReference>
<dbReference type="GO" id="GO:0005829">
    <property type="term" value="C:cytosol"/>
    <property type="evidence" value="ECO:0007669"/>
    <property type="project" value="TreeGrafter"/>
</dbReference>
<dbReference type="EMBL" id="CP001646">
    <property type="protein sequence ID" value="ACS66151.1"/>
    <property type="molecule type" value="Genomic_DNA"/>
</dbReference>
<organism evidence="5">
    <name type="scientific">Ralstonia pickettii (strain 12D)</name>
    <dbReference type="NCBI Taxonomy" id="428406"/>
    <lineage>
        <taxon>Bacteria</taxon>
        <taxon>Pseudomonadati</taxon>
        <taxon>Pseudomonadota</taxon>
        <taxon>Betaproteobacteria</taxon>
        <taxon>Burkholderiales</taxon>
        <taxon>Burkholderiaceae</taxon>
        <taxon>Ralstonia</taxon>
    </lineage>
</organism>
<dbReference type="Gene3D" id="2.160.10.10">
    <property type="entry name" value="Hexapeptide repeat proteins"/>
    <property type="match status" value="1"/>
</dbReference>
<proteinExistence type="inferred from homology"/>
<dbReference type="InterPro" id="IPR051159">
    <property type="entry name" value="Hexapeptide_acetyltransf"/>
</dbReference>
<dbReference type="PANTHER" id="PTHR23416">
    <property type="entry name" value="SIALIC ACID SYNTHASE-RELATED"/>
    <property type="match status" value="1"/>
</dbReference>
<gene>
    <name evidence="5" type="ordered locus">Rpic12D_4917</name>
</gene>
<evidence type="ECO:0000256" key="2">
    <source>
        <dbReference type="ARBA" id="ARBA00022679"/>
    </source>
</evidence>
<dbReference type="HOGENOM" id="CLU_051638_3_4_4"/>
<keyword evidence="4" id="KW-0012">Acyltransferase</keyword>
<dbReference type="KEGG" id="rpf:Rpic12D_4917"/>
<dbReference type="AlphaFoldDB" id="C6BPM7"/>
<dbReference type="InterPro" id="IPR011004">
    <property type="entry name" value="Trimer_LpxA-like_sf"/>
</dbReference>
<protein>
    <submittedName>
        <fullName evidence="5">Acetyltransferase (Isoleucine patch superfamily)-like protein</fullName>
    </submittedName>
</protein>
<dbReference type="GO" id="GO:0008374">
    <property type="term" value="F:O-acyltransferase activity"/>
    <property type="evidence" value="ECO:0007669"/>
    <property type="project" value="TreeGrafter"/>
</dbReference>
<sequence>MFTLMRYLWLLARGTRSPDAALHFFNHSAASKSKKGRVLKSAFPGVHKKCTVWAPLHVERPDMLSIGAEAFLNVDVTISNGEMVSIGERTLVGPGVKFCTTYHHVDPDERARDPSAMAKPIVVGKNVWIGAGAILMPGVRIEDDAVIAAGSVVTRDVASRTVVAGCPAVVKKDFKNNREPIATASISETNKQGSAEA</sequence>
<name>C6BPM7_RALP1</name>
<evidence type="ECO:0000313" key="5">
    <source>
        <dbReference type="EMBL" id="ACS66151.1"/>
    </source>
</evidence>
<dbReference type="CDD" id="cd03357">
    <property type="entry name" value="LbH_MAT_GAT"/>
    <property type="match status" value="1"/>
</dbReference>
<reference evidence="5" key="1">
    <citation type="submission" date="2009-06" db="EMBL/GenBank/DDBJ databases">
        <title>Complete sequence plasmid 1 of Ralstonia pickettii 12D.</title>
        <authorList>
            <consortium name="US DOE Joint Genome Institute"/>
            <person name="Lucas S."/>
            <person name="Copeland A."/>
            <person name="Lapidus A."/>
            <person name="Glavina del Rio T."/>
            <person name="Dalin E."/>
            <person name="Tice H."/>
            <person name="Bruce D."/>
            <person name="Goodwin L."/>
            <person name="Pitluck S."/>
            <person name="Sims D."/>
            <person name="Meincke L."/>
            <person name="Brettin T."/>
            <person name="Detter J.C."/>
            <person name="Han C."/>
            <person name="Larimer F."/>
            <person name="Land M."/>
            <person name="Hauser L."/>
            <person name="Kyrpides N."/>
            <person name="Ovchinnikova G."/>
            <person name="Marsh T."/>
            <person name="Richardson P."/>
        </authorList>
    </citation>
    <scope>NUCLEOTIDE SEQUENCE [LARGE SCALE GENOMIC DNA]</scope>
    <source>
        <plasmid evidence="5">12D</plasmid>
        <plasmid evidence="5">pRp12D01</plasmid>
    </source>
</reference>
<dbReference type="PANTHER" id="PTHR23416:SF23">
    <property type="entry name" value="ACETYLTRANSFERASE C18B11.09C-RELATED"/>
    <property type="match status" value="1"/>
</dbReference>
<dbReference type="InterPro" id="IPR001451">
    <property type="entry name" value="Hexapep"/>
</dbReference>
<evidence type="ECO:0000256" key="1">
    <source>
        <dbReference type="ARBA" id="ARBA00007274"/>
    </source>
</evidence>